<dbReference type="InterPro" id="IPR002577">
    <property type="entry name" value="HTH_HxlR"/>
</dbReference>
<proteinExistence type="predicted"/>
<dbReference type="EMBL" id="JZWS02000005">
    <property type="protein sequence ID" value="MCL7344234.1"/>
    <property type="molecule type" value="Genomic_DNA"/>
</dbReference>
<protein>
    <submittedName>
        <fullName evidence="5">Helix-turn-helix transcriptional regulator</fullName>
    </submittedName>
</protein>
<dbReference type="Gene3D" id="1.10.10.10">
    <property type="entry name" value="Winged helix-like DNA-binding domain superfamily/Winged helix DNA-binding domain"/>
    <property type="match status" value="1"/>
</dbReference>
<dbReference type="InterPro" id="IPR001845">
    <property type="entry name" value="HTH_ArsR_DNA-bd_dom"/>
</dbReference>
<feature type="domain" description="HTH hxlR-type" evidence="4">
    <location>
        <begin position="12"/>
        <end position="109"/>
    </location>
</feature>
<reference evidence="5" key="1">
    <citation type="submission" date="2022-05" db="EMBL/GenBank/DDBJ databases">
        <title>Metagenome Sequencing of an Archaeal-Dominated Microbial Community from a Hot Spring at the Los Azufres Geothermal Field, Mexico.</title>
        <authorList>
            <person name="Marin-Paredes R."/>
            <person name="Martinez-Romero E."/>
            <person name="Servin-Garciduenas L.E."/>
        </authorList>
    </citation>
    <scope>NUCLEOTIDE SEQUENCE</scope>
    <source>
        <strain evidence="5">AZ1-454</strain>
    </source>
</reference>
<comment type="caution">
    <text evidence="5">The sequence shown here is derived from an EMBL/GenBank/DDBJ whole genome shotgun (WGS) entry which is preliminary data.</text>
</comment>
<evidence type="ECO:0000256" key="1">
    <source>
        <dbReference type="ARBA" id="ARBA00023015"/>
    </source>
</evidence>
<dbReference type="GO" id="GO:0003677">
    <property type="term" value="F:DNA binding"/>
    <property type="evidence" value="ECO:0007669"/>
    <property type="project" value="UniProtKB-KW"/>
</dbReference>
<dbReference type="PANTHER" id="PTHR33204:SF18">
    <property type="entry name" value="TRANSCRIPTIONAL REGULATORY PROTEIN"/>
    <property type="match status" value="1"/>
</dbReference>
<dbReference type="Pfam" id="PF01638">
    <property type="entry name" value="HxlR"/>
    <property type="match status" value="1"/>
</dbReference>
<dbReference type="InterPro" id="IPR036388">
    <property type="entry name" value="WH-like_DNA-bd_sf"/>
</dbReference>
<sequence>MAEFKQQEKSICPIVETIRLIGTEPRLIVLRYLFEGPKGFNALLKQTGLSSKTLSSTLKFLEEAGIVERRIVSTRPFKVEYSLTKMGEDLKGLFDVMKDWGEKWVIGNSNIKKGSSVVDADVKEVKAEKKED</sequence>
<evidence type="ECO:0000313" key="5">
    <source>
        <dbReference type="EMBL" id="MCL7344234.1"/>
    </source>
</evidence>
<gene>
    <name evidence="5" type="ORF">TQ35_006645</name>
</gene>
<dbReference type="SMART" id="SM00418">
    <property type="entry name" value="HTH_ARSR"/>
    <property type="match status" value="1"/>
</dbReference>
<name>A0AAE3FLV8_9CREN</name>
<keyword evidence="1" id="KW-0805">Transcription regulation</keyword>
<keyword evidence="3" id="KW-0804">Transcription</keyword>
<evidence type="ECO:0000259" key="4">
    <source>
        <dbReference type="PROSITE" id="PS51118"/>
    </source>
</evidence>
<keyword evidence="2" id="KW-0238">DNA-binding</keyword>
<dbReference type="AlphaFoldDB" id="A0AAE3FLV8"/>
<dbReference type="SUPFAM" id="SSF46785">
    <property type="entry name" value="Winged helix' DNA-binding domain"/>
    <property type="match status" value="1"/>
</dbReference>
<dbReference type="CDD" id="cd00090">
    <property type="entry name" value="HTH_ARSR"/>
    <property type="match status" value="1"/>
</dbReference>
<accession>A0AAE3FLV8</accession>
<dbReference type="InterPro" id="IPR011991">
    <property type="entry name" value="ArsR-like_HTH"/>
</dbReference>
<dbReference type="InterPro" id="IPR036390">
    <property type="entry name" value="WH_DNA-bd_sf"/>
</dbReference>
<evidence type="ECO:0000256" key="2">
    <source>
        <dbReference type="ARBA" id="ARBA00023125"/>
    </source>
</evidence>
<dbReference type="PANTHER" id="PTHR33204">
    <property type="entry name" value="TRANSCRIPTIONAL REGULATOR, MARR FAMILY"/>
    <property type="match status" value="1"/>
</dbReference>
<organism evidence="5">
    <name type="scientific">Candidatus Aramenus sulfurataquae</name>
    <dbReference type="NCBI Taxonomy" id="1326980"/>
    <lineage>
        <taxon>Archaea</taxon>
        <taxon>Thermoproteota</taxon>
        <taxon>Thermoprotei</taxon>
        <taxon>Sulfolobales</taxon>
        <taxon>Sulfolobaceae</taxon>
        <taxon>Candidatus Aramenus</taxon>
    </lineage>
</organism>
<dbReference type="GO" id="GO:0003700">
    <property type="term" value="F:DNA-binding transcription factor activity"/>
    <property type="evidence" value="ECO:0007669"/>
    <property type="project" value="InterPro"/>
</dbReference>
<evidence type="ECO:0000256" key="3">
    <source>
        <dbReference type="ARBA" id="ARBA00023163"/>
    </source>
</evidence>
<dbReference type="PROSITE" id="PS51118">
    <property type="entry name" value="HTH_HXLR"/>
    <property type="match status" value="1"/>
</dbReference>